<comment type="caution">
    <text evidence="2">The sequence shown here is derived from an EMBL/GenBank/DDBJ whole genome shotgun (WGS) entry which is preliminary data.</text>
</comment>
<protein>
    <submittedName>
        <fullName evidence="2">Uncharacterized protein</fullName>
    </submittedName>
</protein>
<proteinExistence type="predicted"/>
<organism evidence="2 3">
    <name type="scientific">Lichenibacterium minor</name>
    <dbReference type="NCBI Taxonomy" id="2316528"/>
    <lineage>
        <taxon>Bacteria</taxon>
        <taxon>Pseudomonadati</taxon>
        <taxon>Pseudomonadota</taxon>
        <taxon>Alphaproteobacteria</taxon>
        <taxon>Hyphomicrobiales</taxon>
        <taxon>Lichenihabitantaceae</taxon>
        <taxon>Lichenibacterium</taxon>
    </lineage>
</organism>
<gene>
    <name evidence="2" type="ORF">D3273_23380</name>
</gene>
<evidence type="ECO:0000313" key="3">
    <source>
        <dbReference type="Proteomes" id="UP000290759"/>
    </source>
</evidence>
<keyword evidence="1" id="KW-0812">Transmembrane</keyword>
<dbReference type="Proteomes" id="UP000290759">
    <property type="component" value="Unassembled WGS sequence"/>
</dbReference>
<reference evidence="2 3" key="2">
    <citation type="submission" date="2019-02" db="EMBL/GenBank/DDBJ databases">
        <title>'Lichenibacterium ramalinii' gen. nov. sp. nov., 'Lichenibacterium minor' gen. nov. sp. nov.</title>
        <authorList>
            <person name="Pankratov T."/>
        </authorList>
    </citation>
    <scope>NUCLEOTIDE SEQUENCE [LARGE SCALE GENOMIC DNA]</scope>
    <source>
        <strain evidence="2 3">RmlP026</strain>
    </source>
</reference>
<sequence>MAAIPLDNMLWVSLGVWGLGGLFLLPIWWRNWRVKRGANLPIEEFDIQWQTVTRWLLLVGTLSTMSTLLGMASRTLPFPVFVALGIGVGCAGIAAAFAIDAARARRH</sequence>
<feature type="transmembrane region" description="Helical" evidence="1">
    <location>
        <begin position="52"/>
        <end position="72"/>
    </location>
</feature>
<evidence type="ECO:0000256" key="1">
    <source>
        <dbReference type="SAM" id="Phobius"/>
    </source>
</evidence>
<name>A0A4Q2TZT6_9HYPH</name>
<keyword evidence="3" id="KW-1185">Reference proteome</keyword>
<evidence type="ECO:0000313" key="2">
    <source>
        <dbReference type="EMBL" id="RYC29532.1"/>
    </source>
</evidence>
<dbReference type="EMBL" id="QYBB01000048">
    <property type="protein sequence ID" value="RYC29532.1"/>
    <property type="molecule type" value="Genomic_DNA"/>
</dbReference>
<feature type="transmembrane region" description="Helical" evidence="1">
    <location>
        <begin position="78"/>
        <end position="99"/>
    </location>
</feature>
<keyword evidence="1" id="KW-1133">Transmembrane helix</keyword>
<reference evidence="2 3" key="1">
    <citation type="submission" date="2018-12" db="EMBL/GenBank/DDBJ databases">
        <authorList>
            <person name="Grouzdev D.S."/>
            <person name="Krutkina M.S."/>
        </authorList>
    </citation>
    <scope>NUCLEOTIDE SEQUENCE [LARGE SCALE GENOMIC DNA]</scope>
    <source>
        <strain evidence="2 3">RmlP026</strain>
    </source>
</reference>
<dbReference type="RefSeq" id="WP_129229312.1">
    <property type="nucleotide sequence ID" value="NZ_QYBB01000048.1"/>
</dbReference>
<dbReference type="AlphaFoldDB" id="A0A4Q2TZT6"/>
<accession>A0A4Q2TZT6</accession>
<keyword evidence="1" id="KW-0472">Membrane</keyword>
<feature type="transmembrane region" description="Helical" evidence="1">
    <location>
        <begin position="12"/>
        <end position="31"/>
    </location>
</feature>